<evidence type="ECO:0000313" key="1">
    <source>
        <dbReference type="EMBL" id="HIQ68002.1"/>
    </source>
</evidence>
<dbReference type="EMBL" id="DVFK01000081">
    <property type="protein sequence ID" value="HIQ68002.1"/>
    <property type="molecule type" value="Genomic_DNA"/>
</dbReference>
<accession>A0A9D1CM75</accession>
<sequence length="179" mass="20347">MDKVRLEEGLNQLPLYTYEYIRPESLDFTQRVRQVCQQECPMYGKTWACPPGVGTVEECRERCLSYGECLIIGTVTQVQDISNLEECLSTRGDHEAITNQVGDLLREQGAEPYILSSQACALCAHCTYPEGKPCRHPEKMHPCIESHGINLIPTLEAMGLEFTYSQDVITWYSLLFFNT</sequence>
<reference evidence="1" key="2">
    <citation type="journal article" date="2021" name="PeerJ">
        <title>Extensive microbial diversity within the chicken gut microbiome revealed by metagenomics and culture.</title>
        <authorList>
            <person name="Gilroy R."/>
            <person name="Ravi A."/>
            <person name="Getino M."/>
            <person name="Pursley I."/>
            <person name="Horton D.L."/>
            <person name="Alikhan N.F."/>
            <person name="Baker D."/>
            <person name="Gharbi K."/>
            <person name="Hall N."/>
            <person name="Watson M."/>
            <person name="Adriaenssens E.M."/>
            <person name="Foster-Nyarko E."/>
            <person name="Jarju S."/>
            <person name="Secka A."/>
            <person name="Antonio M."/>
            <person name="Oren A."/>
            <person name="Chaudhuri R.R."/>
            <person name="La Ragione R."/>
            <person name="Hildebrand F."/>
            <person name="Pallen M.J."/>
        </authorList>
    </citation>
    <scope>NUCLEOTIDE SEQUENCE</scope>
    <source>
        <strain evidence="1">13361</strain>
    </source>
</reference>
<evidence type="ECO:0000313" key="2">
    <source>
        <dbReference type="Proteomes" id="UP000886796"/>
    </source>
</evidence>
<gene>
    <name evidence="1" type="ORF">IAB74_05805</name>
</gene>
<proteinExistence type="predicted"/>
<organism evidence="1 2">
    <name type="scientific">Candidatus Faecousia excrementigallinarum</name>
    <dbReference type="NCBI Taxonomy" id="2840806"/>
    <lineage>
        <taxon>Bacteria</taxon>
        <taxon>Bacillati</taxon>
        <taxon>Bacillota</taxon>
        <taxon>Clostridia</taxon>
        <taxon>Eubacteriales</taxon>
        <taxon>Oscillospiraceae</taxon>
        <taxon>Faecousia</taxon>
    </lineage>
</organism>
<comment type="caution">
    <text evidence="1">The sequence shown here is derived from an EMBL/GenBank/DDBJ whole genome shotgun (WGS) entry which is preliminary data.</text>
</comment>
<name>A0A9D1CM75_9FIRM</name>
<protein>
    <submittedName>
        <fullName evidence="1">DUF2284 domain-containing protein</fullName>
    </submittedName>
</protein>
<reference evidence="1" key="1">
    <citation type="submission" date="2020-10" db="EMBL/GenBank/DDBJ databases">
        <authorList>
            <person name="Gilroy R."/>
        </authorList>
    </citation>
    <scope>NUCLEOTIDE SEQUENCE</scope>
    <source>
        <strain evidence="1">13361</strain>
    </source>
</reference>
<dbReference type="AlphaFoldDB" id="A0A9D1CM75"/>
<dbReference type="Pfam" id="PF10050">
    <property type="entry name" value="DUF2284"/>
    <property type="match status" value="1"/>
</dbReference>
<dbReference type="InterPro" id="IPR019271">
    <property type="entry name" value="DUF2284_metal-binding"/>
</dbReference>
<dbReference type="Proteomes" id="UP000886796">
    <property type="component" value="Unassembled WGS sequence"/>
</dbReference>